<dbReference type="SUPFAM" id="SSF103515">
    <property type="entry name" value="Autotransporter"/>
    <property type="match status" value="1"/>
</dbReference>
<dbReference type="Pfam" id="PF00082">
    <property type="entry name" value="Peptidase_S8"/>
    <property type="match status" value="1"/>
</dbReference>
<reference evidence="7 10" key="1">
    <citation type="submission" date="2020-07" db="EMBL/GenBank/DDBJ databases">
        <title>A pangenomic view of the genus Pectobacterium provides insights into genome organization, phylogeny, and virulence.</title>
        <authorList>
            <person name="Jonkheer E."/>
            <person name="Brankovics B."/>
            <person name="Houwers I."/>
            <person name="Van Der Wolf J."/>
            <person name="Bonants P."/>
            <person name="Vreeburg R."/>
            <person name="Bollema R."/>
            <person name="De Haan J."/>
            <person name="Berke L."/>
            <person name="De Ridder D."/>
            <person name="Smit S."/>
            <person name="Van Der Lee T.A.J."/>
        </authorList>
    </citation>
    <scope>NUCLEOTIDE SEQUENCE [LARGE SCALE GENOMIC DNA]</scope>
    <source>
        <strain evidence="7 10">NAK:384</strain>
    </source>
</reference>
<keyword evidence="3 5" id="KW-0378">Hydrolase</keyword>
<dbReference type="InterPro" id="IPR000209">
    <property type="entry name" value="Peptidase_S8/S53_dom"/>
</dbReference>
<dbReference type="Pfam" id="PF12951">
    <property type="entry name" value="PATR"/>
    <property type="match status" value="1"/>
</dbReference>
<evidence type="ECO:0000259" key="6">
    <source>
        <dbReference type="PROSITE" id="PS51208"/>
    </source>
</evidence>
<evidence type="ECO:0000256" key="5">
    <source>
        <dbReference type="PROSITE-ProRule" id="PRU01240"/>
    </source>
</evidence>
<feature type="active site" description="Charge relay system" evidence="5">
    <location>
        <position position="131"/>
    </location>
</feature>
<dbReference type="InterPro" id="IPR036852">
    <property type="entry name" value="Peptidase_S8/S53_dom_sf"/>
</dbReference>
<proteinExistence type="inferred from homology"/>
<dbReference type="Pfam" id="PF03797">
    <property type="entry name" value="Autotransporter"/>
    <property type="match status" value="1"/>
</dbReference>
<name>A0A7T0HZB7_9GAMM</name>
<gene>
    <name evidence="8" type="ORF">F126LOC_016210</name>
    <name evidence="7" type="ORF">H4F48_07240</name>
</gene>
<comment type="similarity">
    <text evidence="5">Belongs to the peptidase S8 family.</text>
</comment>
<dbReference type="GO" id="GO:0016485">
    <property type="term" value="P:protein processing"/>
    <property type="evidence" value="ECO:0007669"/>
    <property type="project" value="TreeGrafter"/>
</dbReference>
<keyword evidence="4 5" id="KW-0720">Serine protease</keyword>
<dbReference type="AlphaFoldDB" id="A0A7T0HZB7"/>
<dbReference type="PANTHER" id="PTHR42884">
    <property type="entry name" value="PROPROTEIN CONVERTASE SUBTILISIN/KEXIN-RELATED"/>
    <property type="match status" value="1"/>
</dbReference>
<evidence type="ECO:0000313" key="10">
    <source>
        <dbReference type="Proteomes" id="UP000762586"/>
    </source>
</evidence>
<sequence>MPPFKNNPFNNHFFKSTSCKNNEIYITSTSRYAGMNGGRDGARYRVLAMGLLLFCPVTLWGADNFRTAEYERNGAALDSINAAEAYSLGFSGKGVGVAVIDATGELSGDEFAGRVDSGAGWISSPWNGTSHGYAVAGVIGAAKNDSGIHGVAYQATLLPLGTTFSSNTLVNAQLNVLDRPDIKIVNNSWGYSIFNDTVQTFSADRQIELLDGIINNNLMIGTEMAKQGQLTVFAAGNEGHLTPSINAGLPTLLDAYGIDNTIANNWLSVVAYDPSQRPSSAAFIASFSNLGFGASAYTLLAPGVNIVSTRDANTTEKFSGTSFSTPYVSGVAALASEAFPYLNGKQLADILLSTATPLTRSNTPRAVLLIHKNYDDHQNYLSSDLNVYATGNAVTFSDEEMTVFLARVREDAFFDNLTDEQVRSAIRARASAQNINVLTTEDYQSLFGQGMVNAYKAVQGPGALNAQRLSNSDLSSGTFNGNYAIYGVDTQGYSSTWSNDIAQVKNTTSSSPLYQLDVGLRKQGAGALYLTGNNTYLGPTIVEGGSVVVGRVAQGSGSLAGDVWVQSTATLGGHGNIAGTVTLENGSTLSPGASVGTLTVGNVVFQPGSLYHYEIDEQGNADGLNVTRDAILAGTVVLDAPSQSLGDRFTLLNVGGTLSGSFDGLTSNSTQPFLQDTLSYGNKQAYLDVVRNNRAFNDVATSLNQRAVAQTIESQNSGPVFSAIANSRSEATARAAFDNLDGEIYAASRAALLQRSRYVRDGINSALHDENAQSLWLSTWANKGQFDETAESSRVNHSGYGFLIGNGSPVGESSTLGVVVGAEKSKIKTDASAASNDVTAYHVGSYWGTSYSGIAWRSGLVYSYLDMGSERDIQVPGLTSRAQADYHAHLFQGFAEGSHRFAFNDSLSVEPYGNLSYAWLDLAGGQEHGSAAALRWERQDSGAGYSTLGLRGEARWSSLSPVRLYADAGYQRRLTPDRNQTRLSFVQGGDAYTVHSATDDRDALLVRAGVTLAIKQNATLLLGYQGLMSDKMSENSANMQFGLTF</sequence>
<dbReference type="PROSITE" id="PS00138">
    <property type="entry name" value="SUBTILASE_SER"/>
    <property type="match status" value="1"/>
</dbReference>
<dbReference type="InterPro" id="IPR034061">
    <property type="entry name" value="Peptidases_S8_Autotransporter"/>
</dbReference>
<evidence type="ECO:0000313" key="7">
    <source>
        <dbReference type="EMBL" id="MBN3105874.1"/>
    </source>
</evidence>
<feature type="domain" description="Autotransporter" evidence="6">
    <location>
        <begin position="768"/>
        <end position="1045"/>
    </location>
</feature>
<keyword evidence="2" id="KW-0732">Signal</keyword>
<dbReference type="PROSITE" id="PS51208">
    <property type="entry name" value="AUTOTRANSPORTER"/>
    <property type="match status" value="1"/>
</dbReference>
<dbReference type="NCBIfam" id="TIGR02601">
    <property type="entry name" value="autotrns_rpt"/>
    <property type="match status" value="1"/>
</dbReference>
<evidence type="ECO:0000256" key="1">
    <source>
        <dbReference type="ARBA" id="ARBA00022670"/>
    </source>
</evidence>
<evidence type="ECO:0000256" key="2">
    <source>
        <dbReference type="ARBA" id="ARBA00022729"/>
    </source>
</evidence>
<evidence type="ECO:0000313" key="8">
    <source>
        <dbReference type="EMBL" id="QPK26469.1"/>
    </source>
</evidence>
<dbReference type="Gene3D" id="2.40.128.130">
    <property type="entry name" value="Autotransporter beta-domain"/>
    <property type="match status" value="1"/>
</dbReference>
<dbReference type="PANTHER" id="PTHR42884:SF14">
    <property type="entry name" value="NEUROENDOCRINE CONVERTASE 1"/>
    <property type="match status" value="1"/>
</dbReference>
<dbReference type="CDD" id="cd04848">
    <property type="entry name" value="Peptidases_S8_Autotransporter_serine_protease_like"/>
    <property type="match status" value="1"/>
</dbReference>
<accession>A0A7T0HZB7</accession>
<dbReference type="PRINTS" id="PR00723">
    <property type="entry name" value="SUBTILISIN"/>
</dbReference>
<dbReference type="InterPro" id="IPR036709">
    <property type="entry name" value="Autotransporte_beta_dom_sf"/>
</dbReference>
<organism evidence="8 9">
    <name type="scientific">Pectobacterium brasiliense</name>
    <dbReference type="NCBI Taxonomy" id="180957"/>
    <lineage>
        <taxon>Bacteria</taxon>
        <taxon>Pseudomonadati</taxon>
        <taxon>Pseudomonadota</taxon>
        <taxon>Gammaproteobacteria</taxon>
        <taxon>Enterobacterales</taxon>
        <taxon>Pectobacteriaceae</taxon>
        <taxon>Pectobacterium</taxon>
    </lineage>
</organism>
<evidence type="ECO:0000256" key="4">
    <source>
        <dbReference type="ARBA" id="ARBA00022825"/>
    </source>
</evidence>
<dbReference type="InterPro" id="IPR023828">
    <property type="entry name" value="Peptidase_S8_Ser-AS"/>
</dbReference>
<dbReference type="Proteomes" id="UP000269351">
    <property type="component" value="Chromosome"/>
</dbReference>
<reference evidence="8 9" key="2">
    <citation type="submission" date="2020-11" db="EMBL/GenBank/DDBJ databases">
        <title>Complete genome sequence of Pectobacterium brasiliense strain F126.</title>
        <authorList>
            <person name="Miroshnikov K."/>
            <person name="Vo T.N.H."/>
            <person name="Khodykina M.V."/>
            <person name="Kabanova A.P."/>
            <person name="Shneider M."/>
            <person name="Korzhenkov A."/>
            <person name="Toschakov S.V."/>
            <person name="Miroshnikov K.A."/>
            <person name="Ignatov A.N."/>
            <person name="Mikhailova Y.V."/>
            <person name="Shelenkov A."/>
            <person name="Yanushevich Y.G."/>
            <person name="Evseev P.V."/>
        </authorList>
    </citation>
    <scope>NUCLEOTIDE SEQUENCE [LARGE SCALE GENOMIC DNA]</scope>
    <source>
        <strain evidence="8 9">F126</strain>
    </source>
</reference>
<dbReference type="EMBL" id="JACGET010000005">
    <property type="protein sequence ID" value="MBN3105874.1"/>
    <property type="molecule type" value="Genomic_DNA"/>
</dbReference>
<dbReference type="Gene3D" id="3.40.50.200">
    <property type="entry name" value="Peptidase S8/S53 domain"/>
    <property type="match status" value="1"/>
</dbReference>
<protein>
    <submittedName>
        <fullName evidence="8">Autotransporter domain-containing protein</fullName>
    </submittedName>
</protein>
<feature type="active site" description="Charge relay system" evidence="5">
    <location>
        <position position="101"/>
    </location>
</feature>
<dbReference type="EMBL" id="CP065031">
    <property type="protein sequence ID" value="QPK26469.1"/>
    <property type="molecule type" value="Genomic_DNA"/>
</dbReference>
<dbReference type="PROSITE" id="PS51892">
    <property type="entry name" value="SUBTILASE"/>
    <property type="match status" value="1"/>
</dbReference>
<dbReference type="SUPFAM" id="SSF52743">
    <property type="entry name" value="Subtilisin-like"/>
    <property type="match status" value="1"/>
</dbReference>
<dbReference type="InterPro" id="IPR013425">
    <property type="entry name" value="Autotrns_rpt"/>
</dbReference>
<dbReference type="SMART" id="SM00869">
    <property type="entry name" value="Autotransporter"/>
    <property type="match status" value="1"/>
</dbReference>
<evidence type="ECO:0000313" key="9">
    <source>
        <dbReference type="Proteomes" id="UP000269351"/>
    </source>
</evidence>
<dbReference type="GO" id="GO:0004252">
    <property type="term" value="F:serine-type endopeptidase activity"/>
    <property type="evidence" value="ECO:0007669"/>
    <property type="project" value="UniProtKB-UniRule"/>
</dbReference>
<dbReference type="Proteomes" id="UP000762586">
    <property type="component" value="Unassembled WGS sequence"/>
</dbReference>
<feature type="active site" description="Charge relay system" evidence="5">
    <location>
        <position position="322"/>
    </location>
</feature>
<dbReference type="InterPro" id="IPR005546">
    <property type="entry name" value="Autotransporte_beta"/>
</dbReference>
<keyword evidence="1 5" id="KW-0645">Protease</keyword>
<evidence type="ECO:0000256" key="3">
    <source>
        <dbReference type="ARBA" id="ARBA00022801"/>
    </source>
</evidence>
<dbReference type="GO" id="GO:0016020">
    <property type="term" value="C:membrane"/>
    <property type="evidence" value="ECO:0007669"/>
    <property type="project" value="TreeGrafter"/>
</dbReference>
<keyword evidence="10" id="KW-1185">Reference proteome</keyword>
<dbReference type="InterPro" id="IPR015500">
    <property type="entry name" value="Peptidase_S8_subtilisin-rel"/>
</dbReference>